<dbReference type="Proteomes" id="UP000427906">
    <property type="component" value="Chromosome"/>
</dbReference>
<keyword evidence="2" id="KW-1185">Reference proteome</keyword>
<dbReference type="EMBL" id="AP021874">
    <property type="protein sequence ID" value="BBO70199.1"/>
    <property type="molecule type" value="Genomic_DNA"/>
</dbReference>
<protein>
    <submittedName>
        <fullName evidence="1">Uncharacterized protein</fullName>
    </submittedName>
</protein>
<accession>A0A5K7YQM6</accession>
<dbReference type="KEGG" id="dalk:DSCA_41290"/>
<proteinExistence type="predicted"/>
<gene>
    <name evidence="1" type="ORF">DSCA_41290</name>
</gene>
<evidence type="ECO:0000313" key="2">
    <source>
        <dbReference type="Proteomes" id="UP000427906"/>
    </source>
</evidence>
<name>A0A5K7YQM6_9BACT</name>
<dbReference type="RefSeq" id="WP_155318163.1">
    <property type="nucleotide sequence ID" value="NZ_AP021874.1"/>
</dbReference>
<dbReference type="OrthoDB" id="5456715at2"/>
<organism evidence="1 2">
    <name type="scientific">Desulfosarcina alkanivorans</name>
    <dbReference type="NCBI Taxonomy" id="571177"/>
    <lineage>
        <taxon>Bacteria</taxon>
        <taxon>Pseudomonadati</taxon>
        <taxon>Thermodesulfobacteriota</taxon>
        <taxon>Desulfobacteria</taxon>
        <taxon>Desulfobacterales</taxon>
        <taxon>Desulfosarcinaceae</taxon>
        <taxon>Desulfosarcina</taxon>
    </lineage>
</organism>
<dbReference type="AlphaFoldDB" id="A0A5K7YQM6"/>
<reference evidence="1 2" key="1">
    <citation type="submission" date="2019-11" db="EMBL/GenBank/DDBJ databases">
        <title>Comparative genomics of hydrocarbon-degrading Desulfosarcina strains.</title>
        <authorList>
            <person name="Watanabe M."/>
            <person name="Kojima H."/>
            <person name="Fukui M."/>
        </authorList>
    </citation>
    <scope>NUCLEOTIDE SEQUENCE [LARGE SCALE GENOMIC DNA]</scope>
    <source>
        <strain evidence="1 2">PL12</strain>
    </source>
</reference>
<sequence>MDSGFSDEEKKKAVFDAMSSRRQKYIRDKIGYEKWNPFEKPKDPIDIRKDKSRRTSQMLVREFLGSRPMEGYSNSYGRGVLEMAVGIINDDDRFIGMYEFALWHKNLLEIEGCE</sequence>
<evidence type="ECO:0000313" key="1">
    <source>
        <dbReference type="EMBL" id="BBO70199.1"/>
    </source>
</evidence>